<dbReference type="Gene3D" id="1.10.510.10">
    <property type="entry name" value="Transferase(Phosphotransferase) domain 1"/>
    <property type="match status" value="1"/>
</dbReference>
<organism evidence="12 13">
    <name type="scientific">Exophiala sideris</name>
    <dbReference type="NCBI Taxonomy" id="1016849"/>
    <lineage>
        <taxon>Eukaryota</taxon>
        <taxon>Fungi</taxon>
        <taxon>Dikarya</taxon>
        <taxon>Ascomycota</taxon>
        <taxon>Pezizomycotina</taxon>
        <taxon>Eurotiomycetes</taxon>
        <taxon>Chaetothyriomycetidae</taxon>
        <taxon>Chaetothyriales</taxon>
        <taxon>Herpotrichiellaceae</taxon>
        <taxon>Exophiala</taxon>
    </lineage>
</organism>
<dbReference type="InterPro" id="IPR000719">
    <property type="entry name" value="Prot_kinase_dom"/>
</dbReference>
<feature type="domain" description="Protein kinase" evidence="11">
    <location>
        <begin position="100"/>
        <end position="395"/>
    </location>
</feature>
<dbReference type="PANTHER" id="PTHR24056:SF107">
    <property type="entry name" value="CYCLIN-DEPENDENT KINASE 11A-RELATED"/>
    <property type="match status" value="1"/>
</dbReference>
<dbReference type="EMBL" id="KN846952">
    <property type="protein sequence ID" value="KIV83193.1"/>
    <property type="molecule type" value="Genomic_DNA"/>
</dbReference>
<evidence type="ECO:0000256" key="2">
    <source>
        <dbReference type="ARBA" id="ARBA00012425"/>
    </source>
</evidence>
<feature type="compositionally biased region" description="Acidic residues" evidence="10">
    <location>
        <begin position="438"/>
        <end position="452"/>
    </location>
</feature>
<keyword evidence="4" id="KW-0808">Transferase</keyword>
<feature type="region of interest" description="Disordered" evidence="10">
    <location>
        <begin position="400"/>
        <end position="462"/>
    </location>
</feature>
<dbReference type="EC" id="2.7.11.22" evidence="2"/>
<dbReference type="Proteomes" id="UP000053599">
    <property type="component" value="Unassembled WGS sequence"/>
</dbReference>
<keyword evidence="3" id="KW-0723">Serine/threonine-protein kinase</keyword>
<dbReference type="Gene3D" id="3.30.200.20">
    <property type="entry name" value="Phosphorylase Kinase, domain 1"/>
    <property type="match status" value="1"/>
</dbReference>
<evidence type="ECO:0000256" key="1">
    <source>
        <dbReference type="ARBA" id="ARBA00006485"/>
    </source>
</evidence>
<dbReference type="GO" id="GO:0004693">
    <property type="term" value="F:cyclin-dependent protein serine/threonine kinase activity"/>
    <property type="evidence" value="ECO:0007669"/>
    <property type="project" value="UniProtKB-EC"/>
</dbReference>
<dbReference type="AlphaFoldDB" id="A0A0D1Z8U8"/>
<evidence type="ECO:0000313" key="12">
    <source>
        <dbReference type="EMBL" id="KIV83193.1"/>
    </source>
</evidence>
<comment type="catalytic activity">
    <reaction evidence="8">
        <text>L-threonyl-[protein] + ATP = O-phospho-L-threonyl-[protein] + ADP + H(+)</text>
        <dbReference type="Rhea" id="RHEA:46608"/>
        <dbReference type="Rhea" id="RHEA-COMP:11060"/>
        <dbReference type="Rhea" id="RHEA-COMP:11605"/>
        <dbReference type="ChEBI" id="CHEBI:15378"/>
        <dbReference type="ChEBI" id="CHEBI:30013"/>
        <dbReference type="ChEBI" id="CHEBI:30616"/>
        <dbReference type="ChEBI" id="CHEBI:61977"/>
        <dbReference type="ChEBI" id="CHEBI:456216"/>
        <dbReference type="EC" id="2.7.11.22"/>
    </reaction>
</comment>
<dbReference type="InterPro" id="IPR011009">
    <property type="entry name" value="Kinase-like_dom_sf"/>
</dbReference>
<evidence type="ECO:0000256" key="9">
    <source>
        <dbReference type="ARBA" id="ARBA00048367"/>
    </source>
</evidence>
<feature type="compositionally biased region" description="Low complexity" evidence="10">
    <location>
        <begin position="41"/>
        <end position="50"/>
    </location>
</feature>
<keyword evidence="6" id="KW-0418">Kinase</keyword>
<dbReference type="InterPro" id="IPR050108">
    <property type="entry name" value="CDK"/>
</dbReference>
<protein>
    <recommendedName>
        <fullName evidence="2">cyclin-dependent kinase</fullName>
        <ecNumber evidence="2">2.7.11.22</ecNumber>
    </recommendedName>
</protein>
<dbReference type="PROSITE" id="PS00108">
    <property type="entry name" value="PROTEIN_KINASE_ST"/>
    <property type="match status" value="1"/>
</dbReference>
<proteinExistence type="inferred from homology"/>
<evidence type="ECO:0000256" key="3">
    <source>
        <dbReference type="ARBA" id="ARBA00022527"/>
    </source>
</evidence>
<feature type="compositionally biased region" description="Basic and acidic residues" evidence="10">
    <location>
        <begin position="21"/>
        <end position="39"/>
    </location>
</feature>
<dbReference type="InterPro" id="IPR008271">
    <property type="entry name" value="Ser/Thr_kinase_AS"/>
</dbReference>
<sequence>MTSNASKWANDDDEETAAALELRKREKEEKKRLKEEKARKAAAAAQAAEQSTSEGPITEGERPSKRQRTSEEQNGPSEEGAHLLHFPSPKIGPCRHVDDYELLNNIEEGGYGVVSRARTKASGDIVALKKLKMHHTREGFPVTGLREIQILKACRHDNVVKLLEVVTERESKGPLSLHDTYLVLEFLEHDLKTLLEDMIEPFAPSETKALMLQVVSGVEYLHSNWIIHRDLKTSNILLNNRGELKLADFGISRYTGSPRPKLTTSVVTLWYRAPELLLGAQDYHFEIDIWSIGCIFAELLTTKPPFQGKNEVDQLCQIFDLLGTPTKQTWPSVTSLPNAKDLQLVLSEGNGRPSTLGLSKFPYLTTTGLALLSSLLSMNPSGRPSAGEILTQMYFKEDPRPKAKAMFPTFPSKAGQEKRRRRATPQAPARGNAPKPDEAEDEGLFAGQEDEERGAGFSLRLG</sequence>
<evidence type="ECO:0000256" key="10">
    <source>
        <dbReference type="SAM" id="MobiDB-lite"/>
    </source>
</evidence>
<feature type="compositionally biased region" description="Basic and acidic residues" evidence="10">
    <location>
        <begin position="59"/>
        <end position="71"/>
    </location>
</feature>
<dbReference type="PANTHER" id="PTHR24056">
    <property type="entry name" value="CELL DIVISION PROTEIN KINASE"/>
    <property type="match status" value="1"/>
</dbReference>
<dbReference type="GO" id="GO:0005524">
    <property type="term" value="F:ATP binding"/>
    <property type="evidence" value="ECO:0007669"/>
    <property type="project" value="UniProtKB-KW"/>
</dbReference>
<name>A0A0D1Z8U8_9EURO</name>
<dbReference type="GO" id="GO:0005634">
    <property type="term" value="C:nucleus"/>
    <property type="evidence" value="ECO:0007669"/>
    <property type="project" value="TreeGrafter"/>
</dbReference>
<evidence type="ECO:0000313" key="13">
    <source>
        <dbReference type="Proteomes" id="UP000053599"/>
    </source>
</evidence>
<gene>
    <name evidence="12" type="ORF">PV11_05243</name>
</gene>
<feature type="region of interest" description="Disordered" evidence="10">
    <location>
        <begin position="1"/>
        <end position="90"/>
    </location>
</feature>
<dbReference type="STRING" id="1016849.A0A0D1Z8U8"/>
<evidence type="ECO:0000256" key="6">
    <source>
        <dbReference type="ARBA" id="ARBA00022777"/>
    </source>
</evidence>
<reference evidence="12 13" key="1">
    <citation type="submission" date="2015-01" db="EMBL/GenBank/DDBJ databases">
        <title>The Genome Sequence of Exophiala sideris CBS121828.</title>
        <authorList>
            <consortium name="The Broad Institute Genomics Platform"/>
            <person name="Cuomo C."/>
            <person name="de Hoog S."/>
            <person name="Gorbushina A."/>
            <person name="Stielow B."/>
            <person name="Teixiera M."/>
            <person name="Abouelleil A."/>
            <person name="Chapman S.B."/>
            <person name="Priest M."/>
            <person name="Young S.K."/>
            <person name="Wortman J."/>
            <person name="Nusbaum C."/>
            <person name="Birren B."/>
        </authorList>
    </citation>
    <scope>NUCLEOTIDE SEQUENCE [LARGE SCALE GENOMIC DNA]</scope>
    <source>
        <strain evidence="12 13">CBS 121828</strain>
    </source>
</reference>
<dbReference type="SMART" id="SM00220">
    <property type="entry name" value="S_TKc"/>
    <property type="match status" value="1"/>
</dbReference>
<dbReference type="Pfam" id="PF00069">
    <property type="entry name" value="Pkinase"/>
    <property type="match status" value="1"/>
</dbReference>
<evidence type="ECO:0000256" key="5">
    <source>
        <dbReference type="ARBA" id="ARBA00022741"/>
    </source>
</evidence>
<evidence type="ECO:0000256" key="8">
    <source>
        <dbReference type="ARBA" id="ARBA00047811"/>
    </source>
</evidence>
<dbReference type="FunFam" id="1.10.510.10:FF:000624">
    <property type="entry name" value="Mitogen-activated protein kinase"/>
    <property type="match status" value="1"/>
</dbReference>
<evidence type="ECO:0000256" key="7">
    <source>
        <dbReference type="ARBA" id="ARBA00022840"/>
    </source>
</evidence>
<keyword evidence="5" id="KW-0547">Nucleotide-binding</keyword>
<evidence type="ECO:0000259" key="11">
    <source>
        <dbReference type="PROSITE" id="PS50011"/>
    </source>
</evidence>
<dbReference type="PROSITE" id="PS50011">
    <property type="entry name" value="PROTEIN_KINASE_DOM"/>
    <property type="match status" value="1"/>
</dbReference>
<keyword evidence="7" id="KW-0067">ATP-binding</keyword>
<dbReference type="HOGENOM" id="CLU_000288_181_1_1"/>
<evidence type="ECO:0000256" key="4">
    <source>
        <dbReference type="ARBA" id="ARBA00022679"/>
    </source>
</evidence>
<dbReference type="OrthoDB" id="1732493at2759"/>
<comment type="similarity">
    <text evidence="1">Belongs to the protein kinase superfamily. CMGC Ser/Thr protein kinase family. CDC2/CDKX subfamily.</text>
</comment>
<accession>A0A0D1Z8U8</accession>
<comment type="catalytic activity">
    <reaction evidence="9">
        <text>L-seryl-[protein] + ATP = O-phospho-L-seryl-[protein] + ADP + H(+)</text>
        <dbReference type="Rhea" id="RHEA:17989"/>
        <dbReference type="Rhea" id="RHEA-COMP:9863"/>
        <dbReference type="Rhea" id="RHEA-COMP:11604"/>
        <dbReference type="ChEBI" id="CHEBI:15378"/>
        <dbReference type="ChEBI" id="CHEBI:29999"/>
        <dbReference type="ChEBI" id="CHEBI:30616"/>
        <dbReference type="ChEBI" id="CHEBI:83421"/>
        <dbReference type="ChEBI" id="CHEBI:456216"/>
        <dbReference type="EC" id="2.7.11.22"/>
    </reaction>
</comment>
<dbReference type="GO" id="GO:0007346">
    <property type="term" value="P:regulation of mitotic cell cycle"/>
    <property type="evidence" value="ECO:0007669"/>
    <property type="project" value="TreeGrafter"/>
</dbReference>
<dbReference type="SUPFAM" id="SSF56112">
    <property type="entry name" value="Protein kinase-like (PK-like)"/>
    <property type="match status" value="1"/>
</dbReference>